<keyword evidence="2" id="KW-1185">Reference proteome</keyword>
<name>A0ABX5XZZ7_9BACT</name>
<evidence type="ECO:0000313" key="2">
    <source>
        <dbReference type="Proteomes" id="UP000318081"/>
    </source>
</evidence>
<sequence length="91" mass="10571">MRRIDEDEYVEIVPLAGYVENCIIDFDLADIMKDLQLQDVYINGDRTFGHALLYYGKPNCYLVVITDYTHLRVYGHHLLDLNEKYGATAAR</sequence>
<accession>A0ABX5XZZ7</accession>
<proteinExistence type="predicted"/>
<dbReference type="Proteomes" id="UP000318081">
    <property type="component" value="Chromosome"/>
</dbReference>
<gene>
    <name evidence="1" type="ORF">TBK1r_66450</name>
</gene>
<organism evidence="1 2">
    <name type="scientific">Stieleria magnilauensis</name>
    <dbReference type="NCBI Taxonomy" id="2527963"/>
    <lineage>
        <taxon>Bacteria</taxon>
        <taxon>Pseudomonadati</taxon>
        <taxon>Planctomycetota</taxon>
        <taxon>Planctomycetia</taxon>
        <taxon>Pirellulales</taxon>
        <taxon>Pirellulaceae</taxon>
        <taxon>Stieleria</taxon>
    </lineage>
</organism>
<protein>
    <submittedName>
        <fullName evidence="1">Uncharacterized protein</fullName>
    </submittedName>
</protein>
<dbReference type="EMBL" id="CP036432">
    <property type="protein sequence ID" value="QDV87614.1"/>
    <property type="molecule type" value="Genomic_DNA"/>
</dbReference>
<evidence type="ECO:0000313" key="1">
    <source>
        <dbReference type="EMBL" id="QDV87614.1"/>
    </source>
</evidence>
<reference evidence="1 2" key="1">
    <citation type="submission" date="2019-02" db="EMBL/GenBank/DDBJ databases">
        <title>Deep-cultivation of Planctomycetes and their phenomic and genomic characterization uncovers novel biology.</title>
        <authorList>
            <person name="Wiegand S."/>
            <person name="Jogler M."/>
            <person name="Boedeker C."/>
            <person name="Pinto D."/>
            <person name="Vollmers J."/>
            <person name="Rivas-Marin E."/>
            <person name="Kohn T."/>
            <person name="Peeters S.H."/>
            <person name="Heuer A."/>
            <person name="Rast P."/>
            <person name="Oberbeckmann S."/>
            <person name="Bunk B."/>
            <person name="Jeske O."/>
            <person name="Meyerdierks A."/>
            <person name="Storesund J.E."/>
            <person name="Kallscheuer N."/>
            <person name="Luecker S."/>
            <person name="Lage O.M."/>
            <person name="Pohl T."/>
            <person name="Merkel B.J."/>
            <person name="Hornburger P."/>
            <person name="Mueller R.-W."/>
            <person name="Bruemmer F."/>
            <person name="Labrenz M."/>
            <person name="Spormann A.M."/>
            <person name="Op den Camp H."/>
            <person name="Overmann J."/>
            <person name="Amann R."/>
            <person name="Jetten M.S.M."/>
            <person name="Mascher T."/>
            <person name="Medema M.H."/>
            <person name="Devos D.P."/>
            <person name="Kaster A.-K."/>
            <person name="Ovreas L."/>
            <person name="Rohde M."/>
            <person name="Galperin M.Y."/>
            <person name="Jogler C."/>
        </authorList>
    </citation>
    <scope>NUCLEOTIDE SEQUENCE [LARGE SCALE GENOMIC DNA]</scope>
    <source>
        <strain evidence="1 2">TBK1r</strain>
    </source>
</reference>